<organism evidence="1 2">
    <name type="scientific">Manihot esculenta</name>
    <name type="common">Cassava</name>
    <name type="synonym">Jatropha manihot</name>
    <dbReference type="NCBI Taxonomy" id="3983"/>
    <lineage>
        <taxon>Eukaryota</taxon>
        <taxon>Viridiplantae</taxon>
        <taxon>Streptophyta</taxon>
        <taxon>Embryophyta</taxon>
        <taxon>Tracheophyta</taxon>
        <taxon>Spermatophyta</taxon>
        <taxon>Magnoliopsida</taxon>
        <taxon>eudicotyledons</taxon>
        <taxon>Gunneridae</taxon>
        <taxon>Pentapetalae</taxon>
        <taxon>rosids</taxon>
        <taxon>fabids</taxon>
        <taxon>Malpighiales</taxon>
        <taxon>Euphorbiaceae</taxon>
        <taxon>Crotonoideae</taxon>
        <taxon>Manihoteae</taxon>
        <taxon>Manihot</taxon>
    </lineage>
</organism>
<keyword evidence="2" id="KW-1185">Reference proteome</keyword>
<proteinExistence type="predicted"/>
<dbReference type="Proteomes" id="UP000091857">
    <property type="component" value="Chromosome 5"/>
</dbReference>
<dbReference type="EMBL" id="CM004391">
    <property type="protein sequence ID" value="KAG8654052.1"/>
    <property type="molecule type" value="Genomic_DNA"/>
</dbReference>
<evidence type="ECO:0000313" key="2">
    <source>
        <dbReference type="Proteomes" id="UP000091857"/>
    </source>
</evidence>
<accession>A0ACB7HN50</accession>
<evidence type="ECO:0000313" key="1">
    <source>
        <dbReference type="EMBL" id="KAG8654052.1"/>
    </source>
</evidence>
<reference evidence="2" key="1">
    <citation type="journal article" date="2016" name="Nat. Biotechnol.">
        <title>Sequencing wild and cultivated cassava and related species reveals extensive interspecific hybridization and genetic diversity.</title>
        <authorList>
            <person name="Bredeson J.V."/>
            <person name="Lyons J.B."/>
            <person name="Prochnik S.E."/>
            <person name="Wu G.A."/>
            <person name="Ha C.M."/>
            <person name="Edsinger-Gonzales E."/>
            <person name="Grimwood J."/>
            <person name="Schmutz J."/>
            <person name="Rabbi I.Y."/>
            <person name="Egesi C."/>
            <person name="Nauluvula P."/>
            <person name="Lebot V."/>
            <person name="Ndunguru J."/>
            <person name="Mkamilo G."/>
            <person name="Bart R.S."/>
            <person name="Setter T.L."/>
            <person name="Gleadow R.M."/>
            <person name="Kulakow P."/>
            <person name="Ferguson M.E."/>
            <person name="Rounsley S."/>
            <person name="Rokhsar D.S."/>
        </authorList>
    </citation>
    <scope>NUCLEOTIDE SEQUENCE [LARGE SCALE GENOMIC DNA]</scope>
    <source>
        <strain evidence="2">cv. AM560-2</strain>
    </source>
</reference>
<protein>
    <submittedName>
        <fullName evidence="1">Uncharacterized protein</fullName>
    </submittedName>
</protein>
<gene>
    <name evidence="1" type="ORF">MANES_05G096850v8</name>
</gene>
<sequence length="35" mass="4023">MTHVSDIKLIRTDTTLDLSQKAEKGMLCRITLGWF</sequence>
<name>A0ACB7HN50_MANES</name>
<comment type="caution">
    <text evidence="1">The sequence shown here is derived from an EMBL/GenBank/DDBJ whole genome shotgun (WGS) entry which is preliminary data.</text>
</comment>